<evidence type="ECO:0000313" key="3">
    <source>
        <dbReference type="Proteomes" id="UP000805841"/>
    </source>
</evidence>
<keyword evidence="3" id="KW-1185">Reference proteome</keyword>
<comment type="caution">
    <text evidence="2">The sequence shown here is derived from an EMBL/GenBank/DDBJ whole genome shotgun (WGS) entry which is preliminary data.</text>
</comment>
<accession>A0ABR7ZAJ8</accession>
<reference evidence="2 3" key="1">
    <citation type="journal article" date="2020" name="Insects">
        <title>Bacteria Belonging to Pseudomonas typographi sp. nov. from the Bark Beetle Ips typographus Have Genomic Potential to Aid in the Host Ecology.</title>
        <authorList>
            <person name="Peral-Aranega E."/>
            <person name="Saati-Santamaria Z."/>
            <person name="Kolarik M."/>
            <person name="Rivas R."/>
            <person name="Garcia-Fraile P."/>
        </authorList>
    </citation>
    <scope>NUCLEOTIDE SEQUENCE [LARGE SCALE GENOMIC DNA]</scope>
    <source>
        <strain evidence="2 3">CA3A</strain>
    </source>
</reference>
<dbReference type="Proteomes" id="UP000805841">
    <property type="component" value="Unassembled WGS sequence"/>
</dbReference>
<proteinExistence type="predicted"/>
<dbReference type="EMBL" id="JAAOCA010000066">
    <property type="protein sequence ID" value="MBD1602346.1"/>
    <property type="molecule type" value="Genomic_DNA"/>
</dbReference>
<name>A0ABR7ZAJ8_9PSED</name>
<sequence length="68" mass="7535">MTTAELEKIHSEIAKLMAETSKLNAETIKFRNEAHKVRWEIFWYPVAIASGLVGAVAAATLALTKYLS</sequence>
<feature type="transmembrane region" description="Helical" evidence="1">
    <location>
        <begin position="41"/>
        <end position="63"/>
    </location>
</feature>
<keyword evidence="1" id="KW-0812">Transmembrane</keyword>
<keyword evidence="1" id="KW-0472">Membrane</keyword>
<gene>
    <name evidence="2" type="ORF">HAQ05_27065</name>
</gene>
<organism evidence="2 3">
    <name type="scientific">Pseudomonas typographi</name>
    <dbReference type="NCBI Taxonomy" id="2715964"/>
    <lineage>
        <taxon>Bacteria</taxon>
        <taxon>Pseudomonadati</taxon>
        <taxon>Pseudomonadota</taxon>
        <taxon>Gammaproteobacteria</taxon>
        <taxon>Pseudomonadales</taxon>
        <taxon>Pseudomonadaceae</taxon>
        <taxon>Pseudomonas</taxon>
    </lineage>
</organism>
<evidence type="ECO:0000313" key="2">
    <source>
        <dbReference type="EMBL" id="MBD1602346.1"/>
    </source>
</evidence>
<protein>
    <submittedName>
        <fullName evidence="2">Uncharacterized protein</fullName>
    </submittedName>
</protein>
<keyword evidence="1" id="KW-1133">Transmembrane helix</keyword>
<evidence type="ECO:0000256" key="1">
    <source>
        <dbReference type="SAM" id="Phobius"/>
    </source>
</evidence>